<reference evidence="3" key="1">
    <citation type="submission" date="2021-01" db="UniProtKB">
        <authorList>
            <consortium name="EnsemblPlants"/>
        </authorList>
    </citation>
    <scope>IDENTIFICATION</scope>
</reference>
<sequence length="89" mass="10261">MTYHAIKSVSREPNEEMLKRLVMEHDANGDRVLSKHELKSVFKDLGSRFPGLRARLAMRFADKDKSGYIDEGELNGLVGYMMKLGYRVR</sequence>
<evidence type="ECO:0000313" key="3">
    <source>
        <dbReference type="EnsemblPlants" id="Kaladp0089s0008.1.v1.1.CDS.1"/>
    </source>
</evidence>
<dbReference type="Gramene" id="Kaladp0089s0008.1.v1.1">
    <property type="protein sequence ID" value="Kaladp0089s0008.1.v1.1.CDS.1"/>
    <property type="gene ID" value="Kaladp0089s0008.v1.1"/>
</dbReference>
<feature type="domain" description="EF-hand" evidence="2">
    <location>
        <begin position="49"/>
        <end position="84"/>
    </location>
</feature>
<dbReference type="Proteomes" id="UP000594263">
    <property type="component" value="Unplaced"/>
</dbReference>
<keyword evidence="4" id="KW-1185">Reference proteome</keyword>
<dbReference type="AlphaFoldDB" id="A0A7N0UWY9"/>
<evidence type="ECO:0000313" key="4">
    <source>
        <dbReference type="Proteomes" id="UP000594263"/>
    </source>
</evidence>
<organism evidence="3 4">
    <name type="scientific">Kalanchoe fedtschenkoi</name>
    <name type="common">Lavender scallops</name>
    <name type="synonym">South American air plant</name>
    <dbReference type="NCBI Taxonomy" id="63787"/>
    <lineage>
        <taxon>Eukaryota</taxon>
        <taxon>Viridiplantae</taxon>
        <taxon>Streptophyta</taxon>
        <taxon>Embryophyta</taxon>
        <taxon>Tracheophyta</taxon>
        <taxon>Spermatophyta</taxon>
        <taxon>Magnoliopsida</taxon>
        <taxon>eudicotyledons</taxon>
        <taxon>Gunneridae</taxon>
        <taxon>Pentapetalae</taxon>
        <taxon>Saxifragales</taxon>
        <taxon>Crassulaceae</taxon>
        <taxon>Kalanchoe</taxon>
    </lineage>
</organism>
<dbReference type="GO" id="GO:0005509">
    <property type="term" value="F:calcium ion binding"/>
    <property type="evidence" value="ECO:0007669"/>
    <property type="project" value="InterPro"/>
</dbReference>
<name>A0A7N0UWY9_KALFE</name>
<dbReference type="CDD" id="cd00051">
    <property type="entry name" value="EFh"/>
    <property type="match status" value="1"/>
</dbReference>
<protein>
    <recommendedName>
        <fullName evidence="2">EF-hand domain-containing protein</fullName>
    </recommendedName>
</protein>
<dbReference type="SUPFAM" id="SSF47473">
    <property type="entry name" value="EF-hand"/>
    <property type="match status" value="1"/>
</dbReference>
<accession>A0A7N0UWY9</accession>
<dbReference type="PROSITE" id="PS50222">
    <property type="entry name" value="EF_HAND_2"/>
    <property type="match status" value="2"/>
</dbReference>
<evidence type="ECO:0000259" key="2">
    <source>
        <dbReference type="PROSITE" id="PS50222"/>
    </source>
</evidence>
<feature type="domain" description="EF-hand" evidence="2">
    <location>
        <begin position="13"/>
        <end position="48"/>
    </location>
</feature>
<evidence type="ECO:0000256" key="1">
    <source>
        <dbReference type="ARBA" id="ARBA00022837"/>
    </source>
</evidence>
<dbReference type="SMART" id="SM00054">
    <property type="entry name" value="EFh"/>
    <property type="match status" value="2"/>
</dbReference>
<dbReference type="Gene3D" id="1.10.238.10">
    <property type="entry name" value="EF-hand"/>
    <property type="match status" value="1"/>
</dbReference>
<proteinExistence type="predicted"/>
<dbReference type="InterPro" id="IPR011992">
    <property type="entry name" value="EF-hand-dom_pair"/>
</dbReference>
<dbReference type="OMA" id="WFCGLRA"/>
<keyword evidence="1" id="KW-0106">Calcium</keyword>
<dbReference type="InterPro" id="IPR002048">
    <property type="entry name" value="EF_hand_dom"/>
</dbReference>
<dbReference type="InterPro" id="IPR018247">
    <property type="entry name" value="EF_Hand_1_Ca_BS"/>
</dbReference>
<dbReference type="EnsemblPlants" id="Kaladp0089s0008.1.v1.1">
    <property type="protein sequence ID" value="Kaladp0089s0008.1.v1.1.CDS.1"/>
    <property type="gene ID" value="Kaladp0089s0008.v1.1"/>
</dbReference>
<dbReference type="PROSITE" id="PS00018">
    <property type="entry name" value="EF_HAND_1"/>
    <property type="match status" value="2"/>
</dbReference>